<sequence>MSHEYPGKLILFEGCEGSGKSTLIKALGEILRKKDCNVVETKEPSGYARDILLNPDHPLTPKEELAIFIDGRAEHFSEIIIPALLNRDIVLCDRSSPSTIAYQHYGRGLDLTDILIRDAKARQNVDFDLIILLDIDPEIGLKRKKPETRFELEAINFHHCVRNGYLEQAENDPDGKWIIIDASKDADAVCLEALVAIYKLLIKTDYRG</sequence>
<evidence type="ECO:0000313" key="11">
    <source>
        <dbReference type="Proteomes" id="UP000176431"/>
    </source>
</evidence>
<comment type="similarity">
    <text evidence="1 8">Belongs to the thymidylate kinase family.</text>
</comment>
<keyword evidence="4 8" id="KW-0547">Nucleotide-binding</keyword>
<dbReference type="InterPro" id="IPR018095">
    <property type="entry name" value="Thymidylate_kin_CS"/>
</dbReference>
<evidence type="ECO:0000256" key="2">
    <source>
        <dbReference type="ARBA" id="ARBA00022679"/>
    </source>
</evidence>
<evidence type="ECO:0000256" key="6">
    <source>
        <dbReference type="ARBA" id="ARBA00022840"/>
    </source>
</evidence>
<dbReference type="AlphaFoldDB" id="A0A1F5B505"/>
<evidence type="ECO:0000259" key="9">
    <source>
        <dbReference type="Pfam" id="PF02223"/>
    </source>
</evidence>
<dbReference type="GO" id="GO:0006235">
    <property type="term" value="P:dTTP biosynthetic process"/>
    <property type="evidence" value="ECO:0007669"/>
    <property type="project" value="UniProtKB-UniRule"/>
</dbReference>
<dbReference type="InterPro" id="IPR018094">
    <property type="entry name" value="Thymidylate_kinase"/>
</dbReference>
<dbReference type="HAMAP" id="MF_00165">
    <property type="entry name" value="Thymidylate_kinase"/>
    <property type="match status" value="1"/>
</dbReference>
<evidence type="ECO:0000256" key="7">
    <source>
        <dbReference type="ARBA" id="ARBA00048743"/>
    </source>
</evidence>
<dbReference type="Pfam" id="PF02223">
    <property type="entry name" value="Thymidylate_kin"/>
    <property type="match status" value="1"/>
</dbReference>
<organism evidence="10 11">
    <name type="scientific">Candidatus Azambacteria bacterium RIFCSPHIGHO2_01_FULL_40_24</name>
    <dbReference type="NCBI Taxonomy" id="1797301"/>
    <lineage>
        <taxon>Bacteria</taxon>
        <taxon>Candidatus Azamiibacteriota</taxon>
    </lineage>
</organism>
<dbReference type="Proteomes" id="UP000176431">
    <property type="component" value="Unassembled WGS sequence"/>
</dbReference>
<comment type="function">
    <text evidence="8">Phosphorylation of dTMP to form dTDP in both de novo and salvage pathways of dTTP synthesis.</text>
</comment>
<evidence type="ECO:0000256" key="3">
    <source>
        <dbReference type="ARBA" id="ARBA00022727"/>
    </source>
</evidence>
<dbReference type="GO" id="GO:0005829">
    <property type="term" value="C:cytosol"/>
    <property type="evidence" value="ECO:0007669"/>
    <property type="project" value="TreeGrafter"/>
</dbReference>
<dbReference type="PROSITE" id="PS01331">
    <property type="entry name" value="THYMIDYLATE_KINASE"/>
    <property type="match status" value="1"/>
</dbReference>
<feature type="binding site" evidence="8">
    <location>
        <begin position="14"/>
        <end position="21"/>
    </location>
    <ligand>
        <name>ATP</name>
        <dbReference type="ChEBI" id="CHEBI:30616"/>
    </ligand>
</feature>
<dbReference type="PANTHER" id="PTHR10344">
    <property type="entry name" value="THYMIDYLATE KINASE"/>
    <property type="match status" value="1"/>
</dbReference>
<evidence type="ECO:0000256" key="8">
    <source>
        <dbReference type="HAMAP-Rule" id="MF_00165"/>
    </source>
</evidence>
<dbReference type="CDD" id="cd01672">
    <property type="entry name" value="TMPK"/>
    <property type="match status" value="1"/>
</dbReference>
<dbReference type="EMBL" id="MEYK01000006">
    <property type="protein sequence ID" value="OGD25661.1"/>
    <property type="molecule type" value="Genomic_DNA"/>
</dbReference>
<evidence type="ECO:0000313" key="10">
    <source>
        <dbReference type="EMBL" id="OGD25661.1"/>
    </source>
</evidence>
<keyword evidence="3 8" id="KW-0545">Nucleotide biosynthesis</keyword>
<dbReference type="EC" id="2.7.4.9" evidence="8"/>
<dbReference type="InterPro" id="IPR027417">
    <property type="entry name" value="P-loop_NTPase"/>
</dbReference>
<dbReference type="NCBIfam" id="TIGR00041">
    <property type="entry name" value="DTMP_kinase"/>
    <property type="match status" value="1"/>
</dbReference>
<reference evidence="10 11" key="1">
    <citation type="journal article" date="2016" name="Nat. Commun.">
        <title>Thousands of microbial genomes shed light on interconnected biogeochemical processes in an aquifer system.</title>
        <authorList>
            <person name="Anantharaman K."/>
            <person name="Brown C.T."/>
            <person name="Hug L.A."/>
            <person name="Sharon I."/>
            <person name="Castelle C.J."/>
            <person name="Probst A.J."/>
            <person name="Thomas B.C."/>
            <person name="Singh A."/>
            <person name="Wilkins M.J."/>
            <person name="Karaoz U."/>
            <person name="Brodie E.L."/>
            <person name="Williams K.H."/>
            <person name="Hubbard S.S."/>
            <person name="Banfield J.F."/>
        </authorList>
    </citation>
    <scope>NUCLEOTIDE SEQUENCE [LARGE SCALE GENOMIC DNA]</scope>
</reference>
<dbReference type="GO" id="GO:0004798">
    <property type="term" value="F:dTMP kinase activity"/>
    <property type="evidence" value="ECO:0007669"/>
    <property type="project" value="UniProtKB-UniRule"/>
</dbReference>
<dbReference type="PANTHER" id="PTHR10344:SF4">
    <property type="entry name" value="UMP-CMP KINASE 2, MITOCHONDRIAL"/>
    <property type="match status" value="1"/>
</dbReference>
<dbReference type="InterPro" id="IPR039430">
    <property type="entry name" value="Thymidylate_kin-like_dom"/>
</dbReference>
<evidence type="ECO:0000256" key="1">
    <source>
        <dbReference type="ARBA" id="ARBA00009776"/>
    </source>
</evidence>
<dbReference type="SUPFAM" id="SSF52540">
    <property type="entry name" value="P-loop containing nucleoside triphosphate hydrolases"/>
    <property type="match status" value="1"/>
</dbReference>
<keyword evidence="5 8" id="KW-0418">Kinase</keyword>
<keyword evidence="2 8" id="KW-0808">Transferase</keyword>
<evidence type="ECO:0000256" key="4">
    <source>
        <dbReference type="ARBA" id="ARBA00022741"/>
    </source>
</evidence>
<dbReference type="GO" id="GO:0006227">
    <property type="term" value="P:dUDP biosynthetic process"/>
    <property type="evidence" value="ECO:0007669"/>
    <property type="project" value="TreeGrafter"/>
</dbReference>
<gene>
    <name evidence="8" type="primary">tmk</name>
    <name evidence="10" type="ORF">A2819_00855</name>
</gene>
<feature type="domain" description="Thymidylate kinase-like" evidence="9">
    <location>
        <begin position="12"/>
        <end position="189"/>
    </location>
</feature>
<dbReference type="GO" id="GO:0006233">
    <property type="term" value="P:dTDP biosynthetic process"/>
    <property type="evidence" value="ECO:0007669"/>
    <property type="project" value="InterPro"/>
</dbReference>
<name>A0A1F5B505_9BACT</name>
<evidence type="ECO:0000256" key="5">
    <source>
        <dbReference type="ARBA" id="ARBA00022777"/>
    </source>
</evidence>
<comment type="catalytic activity">
    <reaction evidence="7 8">
        <text>dTMP + ATP = dTDP + ADP</text>
        <dbReference type="Rhea" id="RHEA:13517"/>
        <dbReference type="ChEBI" id="CHEBI:30616"/>
        <dbReference type="ChEBI" id="CHEBI:58369"/>
        <dbReference type="ChEBI" id="CHEBI:63528"/>
        <dbReference type="ChEBI" id="CHEBI:456216"/>
        <dbReference type="EC" id="2.7.4.9"/>
    </reaction>
</comment>
<dbReference type="GO" id="GO:0005524">
    <property type="term" value="F:ATP binding"/>
    <property type="evidence" value="ECO:0007669"/>
    <property type="project" value="UniProtKB-UniRule"/>
</dbReference>
<accession>A0A1F5B505</accession>
<keyword evidence="6 8" id="KW-0067">ATP-binding</keyword>
<protein>
    <recommendedName>
        <fullName evidence="8">Thymidylate kinase</fullName>
        <ecNumber evidence="8">2.7.4.9</ecNumber>
    </recommendedName>
    <alternativeName>
        <fullName evidence="8">dTMP kinase</fullName>
    </alternativeName>
</protein>
<proteinExistence type="inferred from homology"/>
<comment type="caution">
    <text evidence="10">The sequence shown here is derived from an EMBL/GenBank/DDBJ whole genome shotgun (WGS) entry which is preliminary data.</text>
</comment>
<dbReference type="Gene3D" id="3.40.50.300">
    <property type="entry name" value="P-loop containing nucleotide triphosphate hydrolases"/>
    <property type="match status" value="1"/>
</dbReference>